<dbReference type="Proteomes" id="UP000006532">
    <property type="component" value="Segment"/>
</dbReference>
<reference evidence="1 2" key="1">
    <citation type="journal article" date="2010" name="Environ. Microbiol.">
        <title>Genomic analysis of oceanic cyanobacterial myoviruses compared with T4-like myoviruses from diverse hosts and environments.</title>
        <authorList>
            <person name="Sullivan M.B."/>
            <person name="Huang K.H."/>
            <person name="Ignacio-Espinoza J.C."/>
            <person name="Berlin A.M."/>
            <person name="Kelly L."/>
            <person name="Weigele P.R."/>
            <person name="DeFrancesco A.S."/>
            <person name="Kern S.E."/>
            <person name="Thompson L.R."/>
            <person name="Young S."/>
            <person name="Yandava C."/>
            <person name="Fu R."/>
            <person name="Krastins B."/>
            <person name="Chase M."/>
            <person name="Sarracino D."/>
            <person name="Osburne M.S."/>
            <person name="Henn M.R."/>
            <person name="Chisholm S.W."/>
        </authorList>
    </citation>
    <scope>NUCLEOTIDE SEQUENCE [LARGE SCALE GENOMIC DNA]</scope>
    <source>
        <strain evidence="1">NATL1A-15</strain>
    </source>
</reference>
<dbReference type="RefSeq" id="YP_004325014.1">
    <property type="nucleotide sequence ID" value="NC_015290.1"/>
</dbReference>
<dbReference type="EMBL" id="GU071103">
    <property type="protein sequence ID" value="ADO98920.1"/>
    <property type="molecule type" value="Genomic_DNA"/>
</dbReference>
<evidence type="ECO:0000313" key="2">
    <source>
        <dbReference type="Proteomes" id="UP000006532"/>
    </source>
</evidence>
<name>E3SNV1_9CAUD</name>
<dbReference type="KEGG" id="vg:10329421"/>
<keyword evidence="2" id="KW-1185">Reference proteome</keyword>
<dbReference type="GeneID" id="10329421"/>
<dbReference type="OrthoDB" id="27859at10239"/>
<sequence length="65" mass="7275">MPLSEQVETSLIEAQENLRNALSFAARTEKPYISKHIADMLSNIDNIIHVVPLLEQVEDGLNDSL</sequence>
<proteinExistence type="predicted"/>
<gene>
    <name evidence="1" type="ORF">PSSM7_187</name>
</gene>
<protein>
    <submittedName>
        <fullName evidence="1">Uncharacterized protein</fullName>
    </submittedName>
</protein>
<evidence type="ECO:0000313" key="1">
    <source>
        <dbReference type="EMBL" id="ADO98920.1"/>
    </source>
</evidence>
<organism evidence="1 2">
    <name type="scientific">Prochlorococcus phage P-SSM7</name>
    <dbReference type="NCBI Taxonomy" id="445688"/>
    <lineage>
        <taxon>Viruses</taxon>
        <taxon>Duplodnaviria</taxon>
        <taxon>Heunggongvirae</taxon>
        <taxon>Uroviricota</taxon>
        <taxon>Caudoviricetes</taxon>
        <taxon>Pantevenvirales</taxon>
        <taxon>Kyanoviridae</taxon>
        <taxon>Palaemonvirus</taxon>
        <taxon>Palaemonvirus pssm7</taxon>
    </lineage>
</organism>
<accession>E3SNV1</accession>